<dbReference type="Gene3D" id="3.40.50.1820">
    <property type="entry name" value="alpha/beta hydrolase"/>
    <property type="match status" value="1"/>
</dbReference>
<dbReference type="SMART" id="SM01110">
    <property type="entry name" value="Cutinase"/>
    <property type="match status" value="1"/>
</dbReference>
<dbReference type="GO" id="GO:0052689">
    <property type="term" value="F:carboxylic ester hydrolase activity"/>
    <property type="evidence" value="ECO:0007669"/>
    <property type="project" value="UniProtKB-ARBA"/>
</dbReference>
<feature type="region of interest" description="Disordered" evidence="3">
    <location>
        <begin position="217"/>
        <end position="247"/>
    </location>
</feature>
<evidence type="ECO:0000256" key="1">
    <source>
        <dbReference type="ARBA" id="ARBA00022801"/>
    </source>
</evidence>
<sequence length="247" mass="24963">MGGLIGLGGLGGNVGGIAGGAGGAGGGCARYEIVSARGTGEIQTNPTGSAGFLRGVLSAVPGGSKYEVVYPADVNYAVSPGRGAKNIDEHIRPKLASCPNEVFVFFGYSEGAMVVTQYMKNFKFPTDKLAAIVLYGNPHHTSGATQNVCTGKTGVGIASPLRIVMPAAPASVTFDCCNQGDMICQTGGTMGPHLTYPNSRNEKDAIAYTVGKLKAKLSKEGGNDADNDKGKAKGEGNGGNKGGGDGK</sequence>
<evidence type="ECO:0000256" key="3">
    <source>
        <dbReference type="SAM" id="MobiDB-lite"/>
    </source>
</evidence>
<proteinExistence type="predicted"/>
<dbReference type="AlphaFoldDB" id="A0AAV0BFG2"/>
<keyword evidence="1" id="KW-0378">Hydrolase</keyword>
<keyword evidence="5" id="KW-1185">Reference proteome</keyword>
<keyword evidence="2" id="KW-1015">Disulfide bond</keyword>
<feature type="compositionally biased region" description="Gly residues" evidence="3">
    <location>
        <begin position="235"/>
        <end position="247"/>
    </location>
</feature>
<name>A0AAV0BFG2_PHAPC</name>
<dbReference type="Pfam" id="PF01083">
    <property type="entry name" value="Cutinase"/>
    <property type="match status" value="1"/>
</dbReference>
<evidence type="ECO:0000313" key="5">
    <source>
        <dbReference type="Proteomes" id="UP001153365"/>
    </source>
</evidence>
<dbReference type="PANTHER" id="PTHR33630">
    <property type="entry name" value="CUTINASE RV1984C-RELATED-RELATED"/>
    <property type="match status" value="1"/>
</dbReference>
<dbReference type="PANTHER" id="PTHR33630:SF9">
    <property type="entry name" value="CUTINASE 4"/>
    <property type="match status" value="1"/>
</dbReference>
<dbReference type="SUPFAM" id="SSF53474">
    <property type="entry name" value="alpha/beta-Hydrolases"/>
    <property type="match status" value="1"/>
</dbReference>
<comment type="caution">
    <text evidence="4">The sequence shown here is derived from an EMBL/GenBank/DDBJ whole genome shotgun (WGS) entry which is preliminary data.</text>
</comment>
<organism evidence="4 5">
    <name type="scientific">Phakopsora pachyrhizi</name>
    <name type="common">Asian soybean rust disease fungus</name>
    <dbReference type="NCBI Taxonomy" id="170000"/>
    <lineage>
        <taxon>Eukaryota</taxon>
        <taxon>Fungi</taxon>
        <taxon>Dikarya</taxon>
        <taxon>Basidiomycota</taxon>
        <taxon>Pucciniomycotina</taxon>
        <taxon>Pucciniomycetes</taxon>
        <taxon>Pucciniales</taxon>
        <taxon>Phakopsoraceae</taxon>
        <taxon>Phakopsora</taxon>
    </lineage>
</organism>
<dbReference type="InterPro" id="IPR029058">
    <property type="entry name" value="AB_hydrolase_fold"/>
</dbReference>
<gene>
    <name evidence="4" type="ORF">PPACK8108_LOCUS20249</name>
</gene>
<dbReference type="InterPro" id="IPR000675">
    <property type="entry name" value="Cutinase/axe"/>
</dbReference>
<evidence type="ECO:0000313" key="4">
    <source>
        <dbReference type="EMBL" id="CAH7685678.1"/>
    </source>
</evidence>
<evidence type="ECO:0000256" key="2">
    <source>
        <dbReference type="ARBA" id="ARBA00023157"/>
    </source>
</evidence>
<reference evidence="4" key="1">
    <citation type="submission" date="2022-06" db="EMBL/GenBank/DDBJ databases">
        <authorList>
            <consortium name="SYNGENTA / RWTH Aachen University"/>
        </authorList>
    </citation>
    <scope>NUCLEOTIDE SEQUENCE</scope>
</reference>
<dbReference type="EMBL" id="CALTRL010005741">
    <property type="protein sequence ID" value="CAH7685678.1"/>
    <property type="molecule type" value="Genomic_DNA"/>
</dbReference>
<feature type="compositionally biased region" description="Basic and acidic residues" evidence="3">
    <location>
        <begin position="217"/>
        <end position="234"/>
    </location>
</feature>
<accession>A0AAV0BFG2</accession>
<dbReference type="Proteomes" id="UP001153365">
    <property type="component" value="Unassembled WGS sequence"/>
</dbReference>
<protein>
    <submittedName>
        <fullName evidence="4">Cutinase-domain-containing protein</fullName>
    </submittedName>
</protein>